<dbReference type="PANTHER" id="PTHR43694">
    <property type="entry name" value="RIBONUCLEASE J"/>
    <property type="match status" value="1"/>
</dbReference>
<dbReference type="InterPro" id="IPR036866">
    <property type="entry name" value="RibonucZ/Hydroxyglut_hydro"/>
</dbReference>
<gene>
    <name evidence="3" type="ORF">FG904_02360</name>
</gene>
<protein>
    <submittedName>
        <fullName evidence="3">Ribonuclease J</fullName>
    </submittedName>
</protein>
<dbReference type="Proteomes" id="UP000305457">
    <property type="component" value="Chromosome"/>
</dbReference>
<feature type="domain" description="Ribonuclease J beta-CASP" evidence="2">
    <location>
        <begin position="222"/>
        <end position="342"/>
    </location>
</feature>
<dbReference type="Pfam" id="PF22505">
    <property type="entry name" value="RNase_J_b_CASP"/>
    <property type="match status" value="1"/>
</dbReference>
<dbReference type="CDD" id="cd07714">
    <property type="entry name" value="RNaseJ_MBL-fold"/>
    <property type="match status" value="1"/>
</dbReference>
<feature type="domain" description="Ribonuclease J C-terminal" evidence="1">
    <location>
        <begin position="452"/>
        <end position="546"/>
    </location>
</feature>
<name>A0A5B7XVV0_9MOLU</name>
<accession>A0A5B7XVV0</accession>
<dbReference type="Pfam" id="PF17770">
    <property type="entry name" value="RNase_J_C"/>
    <property type="match status" value="1"/>
</dbReference>
<dbReference type="AlphaFoldDB" id="A0A5B7XVV0"/>
<dbReference type="RefSeq" id="WP_139592318.1">
    <property type="nucleotide sequence ID" value="NZ_CP040825.1"/>
</dbReference>
<reference evidence="3 4" key="1">
    <citation type="submission" date="2019-06" db="EMBL/GenBank/DDBJ databases">
        <title>Mycoplasma sp. 2F1A isolated from ostrich.</title>
        <authorList>
            <person name="Spergser J."/>
        </authorList>
    </citation>
    <scope>NUCLEOTIDE SEQUENCE [LARGE SCALE GENOMIC DNA]</scope>
    <source>
        <strain evidence="3 4">2F1A</strain>
    </source>
</reference>
<dbReference type="OrthoDB" id="401053at2"/>
<dbReference type="KEGG" id="mnh:FG904_02360"/>
<evidence type="ECO:0000313" key="4">
    <source>
        <dbReference type="Proteomes" id="UP000305457"/>
    </source>
</evidence>
<dbReference type="SUPFAM" id="SSF56281">
    <property type="entry name" value="Metallo-hydrolase/oxidoreductase"/>
    <property type="match status" value="1"/>
</dbReference>
<dbReference type="Gene3D" id="3.60.15.10">
    <property type="entry name" value="Ribonuclease Z/Hydroxyacylglutathione hydrolase-like"/>
    <property type="match status" value="1"/>
</dbReference>
<evidence type="ECO:0000259" key="1">
    <source>
        <dbReference type="Pfam" id="PF17770"/>
    </source>
</evidence>
<dbReference type="Gene3D" id="3.10.20.580">
    <property type="match status" value="1"/>
</dbReference>
<dbReference type="PANTHER" id="PTHR43694:SF1">
    <property type="entry name" value="RIBONUCLEASE J"/>
    <property type="match status" value="1"/>
</dbReference>
<sequence length="551" mass="62370">MNNVNIFALGGQDENGKNCYVFEHNDNIFVINSGAKVPIDNNNGVDTLIPDFSYLEKNAKKIKAIFITDIKNETFSAIPWLVMKLPNVKIYTTAFNRVMILDRLGKYNINSANIKVISAKDNLKFNDLNIKFLPLTGSIPGNFGIDFTIDNHSYFFAFNFVEGDLGIYGKTNFDQLASYFKGRKLSALISDAGKSHREGRAIDNFHFEDTLEQAFLETSQDNRIIVGAYDEEMVSIQKVLDLAIKHNRPVAAYGKTYADLLLLLSKVSKNTKFPDFIDLKQINKTKNAVVLVTASTERLYARFTRILDNKDIYLKIQKTDTFILMAPPVNGLESQCSFVLDEVTRITPKLFDISDSKYFYVRPTRDDLTRLIQKLKPDVFIPTQGLYRYLVDACEHVTNTLQKQLNTKMLVLLNGKIGHFIDNKLFSHNGKVKEVGNTIIDGFGIGDISSEVIAEREALGREGVIIINGVYSPKTKKIIGQLHITYLGVIDKPEQPETNKLIKTVILDVLKTKGFPNMRELNERVRKTIRKKIFKVTDKDPLIALTLISNI</sequence>
<organism evidence="3 4">
    <name type="scientific">Mycoplasma nasistruthionis</name>
    <dbReference type="NCBI Taxonomy" id="353852"/>
    <lineage>
        <taxon>Bacteria</taxon>
        <taxon>Bacillati</taxon>
        <taxon>Mycoplasmatota</taxon>
        <taxon>Mollicutes</taxon>
        <taxon>Mycoplasmataceae</taxon>
        <taxon>Mycoplasma</taxon>
    </lineage>
</organism>
<evidence type="ECO:0000259" key="2">
    <source>
        <dbReference type="Pfam" id="PF22505"/>
    </source>
</evidence>
<dbReference type="EMBL" id="CP040825">
    <property type="protein sequence ID" value="QCZ36837.1"/>
    <property type="molecule type" value="Genomic_DNA"/>
</dbReference>
<dbReference type="InterPro" id="IPR055132">
    <property type="entry name" value="RNase_J_b_CASP"/>
</dbReference>
<evidence type="ECO:0000313" key="3">
    <source>
        <dbReference type="EMBL" id="QCZ36837.1"/>
    </source>
</evidence>
<dbReference type="InterPro" id="IPR041636">
    <property type="entry name" value="RNase_J_C"/>
</dbReference>
<dbReference type="InterPro" id="IPR042173">
    <property type="entry name" value="RNase_J_2"/>
</dbReference>
<dbReference type="Gene3D" id="3.40.50.10710">
    <property type="entry name" value="Metallo-hydrolase/oxidoreductase"/>
    <property type="match status" value="1"/>
</dbReference>
<proteinExistence type="predicted"/>